<dbReference type="InterPro" id="IPR012223">
    <property type="entry name" value="TEII"/>
</dbReference>
<sequence>MTDSQELRQRWIRRYHPAPDSEVTVVCFPHAGGSASYFQPLSARLTPRAEVLALQYPGRQDRRSEPALTSVDALVDGIVDALRDQAGRPLVFFGHSMGGTLAFETARRMEAELDGRLLGLVVSGRRSPGSPRQEAVHLRDDAGLIAQIRKLDGTSSALLDDEDVVRMIIPALRADYTAVERYAYRPGPALSCPLRVYTGDTDPQVRADEATAWAEYTRADFRVRTFTGGHFYLAERGDEVIAALREDMTAFQERVRSGAGR</sequence>
<comment type="similarity">
    <text evidence="1">Belongs to the thioesterase family.</text>
</comment>
<feature type="domain" description="Thioesterase TesA-like" evidence="3">
    <location>
        <begin position="26"/>
        <end position="248"/>
    </location>
</feature>
<dbReference type="InterPro" id="IPR001031">
    <property type="entry name" value="Thioesterase"/>
</dbReference>
<dbReference type="InterPro" id="IPR029058">
    <property type="entry name" value="AB_hydrolase_fold"/>
</dbReference>
<dbReference type="EMBL" id="BAAAVM010000065">
    <property type="protein sequence ID" value="GAA3152104.1"/>
    <property type="molecule type" value="Genomic_DNA"/>
</dbReference>
<proteinExistence type="inferred from homology"/>
<dbReference type="Proteomes" id="UP001500893">
    <property type="component" value="Unassembled WGS sequence"/>
</dbReference>
<keyword evidence="5" id="KW-1185">Reference proteome</keyword>
<evidence type="ECO:0000256" key="2">
    <source>
        <dbReference type="ARBA" id="ARBA00022801"/>
    </source>
</evidence>
<dbReference type="Pfam" id="PF00975">
    <property type="entry name" value="Thioesterase"/>
    <property type="match status" value="1"/>
</dbReference>
<dbReference type="PANTHER" id="PTHR11487:SF0">
    <property type="entry name" value="S-ACYL FATTY ACID SYNTHASE THIOESTERASE, MEDIUM CHAIN"/>
    <property type="match status" value="1"/>
</dbReference>
<evidence type="ECO:0000256" key="1">
    <source>
        <dbReference type="ARBA" id="ARBA00007169"/>
    </source>
</evidence>
<evidence type="ECO:0000259" key="3">
    <source>
        <dbReference type="SMART" id="SM00824"/>
    </source>
</evidence>
<accession>A0ABP6NKZ8</accession>
<evidence type="ECO:0000313" key="5">
    <source>
        <dbReference type="Proteomes" id="UP001500893"/>
    </source>
</evidence>
<gene>
    <name evidence="4" type="ORF">GCM10010521_44750</name>
</gene>
<keyword evidence="2 4" id="KW-0378">Hydrolase</keyword>
<reference evidence="5" key="1">
    <citation type="journal article" date="2019" name="Int. J. Syst. Evol. Microbiol.">
        <title>The Global Catalogue of Microorganisms (GCM) 10K type strain sequencing project: providing services to taxonomists for standard genome sequencing and annotation.</title>
        <authorList>
            <consortium name="The Broad Institute Genomics Platform"/>
            <consortium name="The Broad Institute Genome Sequencing Center for Infectious Disease"/>
            <person name="Wu L."/>
            <person name="Ma J."/>
        </authorList>
    </citation>
    <scope>NUCLEOTIDE SEQUENCE [LARGE SCALE GENOMIC DNA]</scope>
    <source>
        <strain evidence="5">JCM 11574</strain>
    </source>
</reference>
<dbReference type="InterPro" id="IPR020802">
    <property type="entry name" value="TesA-like"/>
</dbReference>
<dbReference type="RefSeq" id="WP_345054826.1">
    <property type="nucleotide sequence ID" value="NZ_BAAAVM010000065.1"/>
</dbReference>
<name>A0ABP6NKZ8_9ACTN</name>
<comment type="caution">
    <text evidence="4">The sequence shown here is derived from an EMBL/GenBank/DDBJ whole genome shotgun (WGS) entry which is preliminary data.</text>
</comment>
<dbReference type="GO" id="GO:0016787">
    <property type="term" value="F:hydrolase activity"/>
    <property type="evidence" value="ECO:0007669"/>
    <property type="project" value="UniProtKB-KW"/>
</dbReference>
<evidence type="ECO:0000313" key="4">
    <source>
        <dbReference type="EMBL" id="GAA3152104.1"/>
    </source>
</evidence>
<dbReference type="PANTHER" id="PTHR11487">
    <property type="entry name" value="THIOESTERASE"/>
    <property type="match status" value="1"/>
</dbReference>
<protein>
    <submittedName>
        <fullName evidence="4">Alpha/beta fold hydrolase</fullName>
    </submittedName>
</protein>
<dbReference type="Gene3D" id="3.40.50.1820">
    <property type="entry name" value="alpha/beta hydrolase"/>
    <property type="match status" value="1"/>
</dbReference>
<organism evidence="4 5">
    <name type="scientific">Streptomyces rameus</name>
    <dbReference type="NCBI Taxonomy" id="68261"/>
    <lineage>
        <taxon>Bacteria</taxon>
        <taxon>Bacillati</taxon>
        <taxon>Actinomycetota</taxon>
        <taxon>Actinomycetes</taxon>
        <taxon>Kitasatosporales</taxon>
        <taxon>Streptomycetaceae</taxon>
        <taxon>Streptomyces</taxon>
    </lineage>
</organism>
<dbReference type="SUPFAM" id="SSF53474">
    <property type="entry name" value="alpha/beta-Hydrolases"/>
    <property type="match status" value="1"/>
</dbReference>
<dbReference type="SMART" id="SM00824">
    <property type="entry name" value="PKS_TE"/>
    <property type="match status" value="1"/>
</dbReference>